<evidence type="ECO:0000313" key="3">
    <source>
        <dbReference type="Proteomes" id="UP000324285"/>
    </source>
</evidence>
<dbReference type="KEGG" id="hbh:E4T21_08260"/>
<proteinExistence type="predicted"/>
<accession>A0A5C1NGI4</accession>
<name>A0A5C1NGI4_9GAMM</name>
<protein>
    <recommendedName>
        <fullName evidence="4">PH domain-containing protein</fullName>
    </recommendedName>
</protein>
<keyword evidence="1" id="KW-1133">Transmembrane helix</keyword>
<dbReference type="AlphaFoldDB" id="A0A5C1NGI4"/>
<keyword evidence="1" id="KW-0472">Membrane</keyword>
<evidence type="ECO:0000313" key="2">
    <source>
        <dbReference type="EMBL" id="QEM81538.1"/>
    </source>
</evidence>
<evidence type="ECO:0000256" key="1">
    <source>
        <dbReference type="SAM" id="Phobius"/>
    </source>
</evidence>
<dbReference type="EMBL" id="CP038437">
    <property type="protein sequence ID" value="QEM81538.1"/>
    <property type="molecule type" value="Genomic_DNA"/>
</dbReference>
<keyword evidence="1" id="KW-0812">Transmembrane</keyword>
<feature type="transmembrane region" description="Helical" evidence="1">
    <location>
        <begin position="18"/>
        <end position="36"/>
    </location>
</feature>
<organism evidence="2 3">
    <name type="scientific">Halomonas binhaiensis</name>
    <dbReference type="NCBI Taxonomy" id="2562282"/>
    <lineage>
        <taxon>Bacteria</taxon>
        <taxon>Pseudomonadati</taxon>
        <taxon>Pseudomonadota</taxon>
        <taxon>Gammaproteobacteria</taxon>
        <taxon>Oceanospirillales</taxon>
        <taxon>Halomonadaceae</taxon>
        <taxon>Halomonas</taxon>
    </lineage>
</organism>
<feature type="transmembrane region" description="Helical" evidence="1">
    <location>
        <begin position="42"/>
        <end position="60"/>
    </location>
</feature>
<reference evidence="2" key="1">
    <citation type="submission" date="2021-02" db="EMBL/GenBank/DDBJ databases">
        <title>Strain Y2R2, a novel species of the genus Halomonas.</title>
        <authorList>
            <person name="Huang H."/>
        </authorList>
    </citation>
    <scope>NUCLEOTIDE SEQUENCE</scope>
    <source>
        <strain evidence="2">Y2R2</strain>
    </source>
</reference>
<dbReference type="Proteomes" id="UP000324285">
    <property type="component" value="Chromosome"/>
</dbReference>
<evidence type="ECO:0008006" key="4">
    <source>
        <dbReference type="Google" id="ProtNLM"/>
    </source>
</evidence>
<keyword evidence="3" id="KW-1185">Reference proteome</keyword>
<sequence>MEMENESGVAKFYAKRQVVMYVLGIIAFVLMGGWALENIGEIPSLIIMFTIIFTFMAIWMSTVPMAEFHDDHVIFRLSPVRAKKSFLYSEITSVDWKKSKFLVHYSLHSKDPGIASKTLKFPFSVFNKSDHTRLIFVMQNKLKSCKEDNKTANENIIEHGM</sequence>
<gene>
    <name evidence="2" type="ORF">E4T21_08260</name>
</gene>
<dbReference type="RefSeq" id="WP_149284549.1">
    <property type="nucleotide sequence ID" value="NZ_CP038437.2"/>
</dbReference>